<dbReference type="EMBL" id="JABERJ010000021">
    <property type="protein sequence ID" value="NNH26547.1"/>
    <property type="molecule type" value="Genomic_DNA"/>
</dbReference>
<protein>
    <submittedName>
        <fullName evidence="1">DUF4917 family protein</fullName>
    </submittedName>
</protein>
<reference evidence="1 2" key="1">
    <citation type="submission" date="2020-04" db="EMBL/GenBank/DDBJ databases">
        <title>Acinetobacter Taxon 24.</title>
        <authorList>
            <person name="Nemec A."/>
            <person name="Radolfova-Krizova L."/>
            <person name="Higgins P.G."/>
            <person name="Spanelova P."/>
        </authorList>
    </citation>
    <scope>NUCLEOTIDE SEQUENCE [LARGE SCALE GENOMIC DNA]</scope>
    <source>
        <strain evidence="1 2">ANC 5084</strain>
    </source>
</reference>
<dbReference type="InterPro" id="IPR032581">
    <property type="entry name" value="DUF4917"/>
</dbReference>
<sequence length="70" mass="8171">MFIHGHSIAENDKHIFDQINKSEVENIYISIFGDQYSDSNKTTIANVHRFIDIKKIKIKFYEAESAPIWA</sequence>
<proteinExistence type="predicted"/>
<dbReference type="Pfam" id="PF16263">
    <property type="entry name" value="DUF4917"/>
    <property type="match status" value="1"/>
</dbReference>
<gene>
    <name evidence="1" type="ORF">HLH15_08725</name>
</gene>
<evidence type="ECO:0000313" key="1">
    <source>
        <dbReference type="EMBL" id="NNH26547.1"/>
    </source>
</evidence>
<accession>A0ABX1UTK2</accession>
<evidence type="ECO:0000313" key="2">
    <source>
        <dbReference type="Proteomes" id="UP000555322"/>
    </source>
</evidence>
<keyword evidence="2" id="KW-1185">Reference proteome</keyword>
<comment type="caution">
    <text evidence="1">The sequence shown here is derived from an EMBL/GenBank/DDBJ whole genome shotgun (WGS) entry which is preliminary data.</text>
</comment>
<dbReference type="Proteomes" id="UP000555322">
    <property type="component" value="Unassembled WGS sequence"/>
</dbReference>
<name>A0ABX1UTK2_9GAMM</name>
<dbReference type="RefSeq" id="WP_171536458.1">
    <property type="nucleotide sequence ID" value="NZ_JABERJ010000021.1"/>
</dbReference>
<organism evidence="1 2">
    <name type="scientific">Acinetobacter terrestris</name>
    <dbReference type="NCBI Taxonomy" id="2529843"/>
    <lineage>
        <taxon>Bacteria</taxon>
        <taxon>Pseudomonadati</taxon>
        <taxon>Pseudomonadota</taxon>
        <taxon>Gammaproteobacteria</taxon>
        <taxon>Moraxellales</taxon>
        <taxon>Moraxellaceae</taxon>
        <taxon>Acinetobacter</taxon>
        <taxon>Acinetobacter Taxon 24</taxon>
    </lineage>
</organism>